<proteinExistence type="predicted"/>
<name>A0ABX1CHT5_9SPHN</name>
<dbReference type="Proteomes" id="UP000732399">
    <property type="component" value="Unassembled WGS sequence"/>
</dbReference>
<organism evidence="1 2">
    <name type="scientific">Sphingomonas corticis</name>
    <dbReference type="NCBI Taxonomy" id="2722791"/>
    <lineage>
        <taxon>Bacteria</taxon>
        <taxon>Pseudomonadati</taxon>
        <taxon>Pseudomonadota</taxon>
        <taxon>Alphaproteobacteria</taxon>
        <taxon>Sphingomonadales</taxon>
        <taxon>Sphingomonadaceae</taxon>
        <taxon>Sphingomonas</taxon>
    </lineage>
</organism>
<reference evidence="1 2" key="1">
    <citation type="submission" date="2020-03" db="EMBL/GenBank/DDBJ databases">
        <authorList>
            <person name="Wang L."/>
            <person name="He N."/>
            <person name="Li Y."/>
            <person name="Fang Y."/>
            <person name="Zhang F."/>
        </authorList>
    </citation>
    <scope>NUCLEOTIDE SEQUENCE [LARGE SCALE GENOMIC DNA]</scope>
    <source>
        <strain evidence="1 2">36D10-4-7</strain>
    </source>
</reference>
<dbReference type="InterPro" id="IPR018673">
    <property type="entry name" value="DUF2141"/>
</dbReference>
<gene>
    <name evidence="1" type="ORF">HBH26_02900</name>
</gene>
<dbReference type="Pfam" id="PF09912">
    <property type="entry name" value="DUF2141"/>
    <property type="match status" value="1"/>
</dbReference>
<dbReference type="RefSeq" id="WP_168133473.1">
    <property type="nucleotide sequence ID" value="NZ_JAAVJH010000002.1"/>
</dbReference>
<dbReference type="EMBL" id="JAAVJH010000002">
    <property type="protein sequence ID" value="NJR77562.1"/>
    <property type="molecule type" value="Genomic_DNA"/>
</dbReference>
<comment type="caution">
    <text evidence="1">The sequence shown here is derived from an EMBL/GenBank/DDBJ whole genome shotgun (WGS) entry which is preliminary data.</text>
</comment>
<keyword evidence="2" id="KW-1185">Reference proteome</keyword>
<accession>A0ABX1CHT5</accession>
<evidence type="ECO:0000313" key="1">
    <source>
        <dbReference type="EMBL" id="NJR77562.1"/>
    </source>
</evidence>
<sequence>MLGATLIGAAPVADLDVDLAQLRSAKGQVRLCLTADPDNFPRCTDDRNALTRSLPATVTQVRFASLSPGAYAVAVIHDENGNRKLDTLAGIPREGFGFSRNPPIRFGAPRFAAARFTVDGGAQVQQVRMRYIF</sequence>
<evidence type="ECO:0000313" key="2">
    <source>
        <dbReference type="Proteomes" id="UP000732399"/>
    </source>
</evidence>
<protein>
    <submittedName>
        <fullName evidence="1">DUF2141 domain-containing protein</fullName>
    </submittedName>
</protein>